<evidence type="ECO:0000259" key="2">
    <source>
        <dbReference type="Pfam" id="PF02657"/>
    </source>
</evidence>
<keyword evidence="4" id="KW-1185">Reference proteome</keyword>
<comment type="similarity">
    <text evidence="1">Belongs to the SufE family.</text>
</comment>
<dbReference type="RefSeq" id="WP_091937023.1">
    <property type="nucleotide sequence ID" value="NZ_FOUJ01000005.1"/>
</dbReference>
<dbReference type="EMBL" id="FOUJ01000005">
    <property type="protein sequence ID" value="SFM76389.1"/>
    <property type="molecule type" value="Genomic_DNA"/>
</dbReference>
<dbReference type="Pfam" id="PF02657">
    <property type="entry name" value="SufE"/>
    <property type="match status" value="1"/>
</dbReference>
<accession>A0A1I4TI78</accession>
<sequence>MSDPIQDEIIKEFDGLEWFDKYELLINSARKAGSMAEEFRTEENAISGCQSKVWVRSYTKNGRLLFEFDSDAMITKGITYLVLRVLNDRYPQEILDTDLYFIEEVGLKSNLSPARANGLASIIKRIREIAEGEAS</sequence>
<dbReference type="AlphaFoldDB" id="A0A1I4TI78"/>
<dbReference type="PANTHER" id="PTHR43597">
    <property type="entry name" value="SULFUR ACCEPTOR PROTEIN CSDE"/>
    <property type="match status" value="1"/>
</dbReference>
<dbReference type="OrthoDB" id="124665at2157"/>
<gene>
    <name evidence="3" type="ORF">SAMN04488696_2278</name>
</gene>
<organism evidence="3 4">
    <name type="scientific">Methanolobus profundi</name>
    <dbReference type="NCBI Taxonomy" id="487685"/>
    <lineage>
        <taxon>Archaea</taxon>
        <taxon>Methanobacteriati</taxon>
        <taxon>Methanobacteriota</taxon>
        <taxon>Stenosarchaea group</taxon>
        <taxon>Methanomicrobia</taxon>
        <taxon>Methanosarcinales</taxon>
        <taxon>Methanosarcinaceae</taxon>
        <taxon>Methanolobus</taxon>
    </lineage>
</organism>
<reference evidence="4" key="1">
    <citation type="submission" date="2016-10" db="EMBL/GenBank/DDBJ databases">
        <authorList>
            <person name="Varghese N."/>
            <person name="Submissions S."/>
        </authorList>
    </citation>
    <scope>NUCLEOTIDE SEQUENCE [LARGE SCALE GENOMIC DNA]</scope>
    <source>
        <strain evidence="4">Mob M</strain>
    </source>
</reference>
<dbReference type="SUPFAM" id="SSF82649">
    <property type="entry name" value="SufE/NifU"/>
    <property type="match status" value="1"/>
</dbReference>
<evidence type="ECO:0000313" key="3">
    <source>
        <dbReference type="EMBL" id="SFM76389.1"/>
    </source>
</evidence>
<dbReference type="Proteomes" id="UP000198535">
    <property type="component" value="Unassembled WGS sequence"/>
</dbReference>
<dbReference type="PANTHER" id="PTHR43597:SF5">
    <property type="entry name" value="SUFE-LIKE PROTEIN 2, CHLOROPLASTIC"/>
    <property type="match status" value="1"/>
</dbReference>
<proteinExistence type="inferred from homology"/>
<dbReference type="Gene3D" id="3.90.1010.10">
    <property type="match status" value="1"/>
</dbReference>
<protein>
    <submittedName>
        <fullName evidence="3">Cysteine desulfuration protein SufE</fullName>
    </submittedName>
</protein>
<feature type="domain" description="Fe-S metabolism associated" evidence="2">
    <location>
        <begin position="11"/>
        <end position="128"/>
    </location>
</feature>
<name>A0A1I4TI78_9EURY</name>
<evidence type="ECO:0000313" key="4">
    <source>
        <dbReference type="Proteomes" id="UP000198535"/>
    </source>
</evidence>
<dbReference type="STRING" id="487685.SAMN04488696_2278"/>
<evidence type="ECO:0000256" key="1">
    <source>
        <dbReference type="ARBA" id="ARBA00010282"/>
    </source>
</evidence>
<dbReference type="InterPro" id="IPR003808">
    <property type="entry name" value="Fe-S_metab-assoc_dom"/>
</dbReference>